<protein>
    <submittedName>
        <fullName evidence="1">Uncharacterized protein</fullName>
    </submittedName>
</protein>
<reference evidence="2" key="1">
    <citation type="journal article" date="2015" name="Proc. Natl. Acad. Sci. U.S.A.">
        <title>Genome sequencing of adzuki bean (Vigna angularis) provides insight into high starch and low fat accumulation and domestication.</title>
        <authorList>
            <person name="Yang K."/>
            <person name="Tian Z."/>
            <person name="Chen C."/>
            <person name="Luo L."/>
            <person name="Zhao B."/>
            <person name="Wang Z."/>
            <person name="Yu L."/>
            <person name="Li Y."/>
            <person name="Sun Y."/>
            <person name="Li W."/>
            <person name="Chen Y."/>
            <person name="Li Y."/>
            <person name="Zhang Y."/>
            <person name="Ai D."/>
            <person name="Zhao J."/>
            <person name="Shang C."/>
            <person name="Ma Y."/>
            <person name="Wu B."/>
            <person name="Wang M."/>
            <person name="Gao L."/>
            <person name="Sun D."/>
            <person name="Zhang P."/>
            <person name="Guo F."/>
            <person name="Wang W."/>
            <person name="Li Y."/>
            <person name="Wang J."/>
            <person name="Varshney R.K."/>
            <person name="Wang J."/>
            <person name="Ling H.Q."/>
            <person name="Wan P."/>
        </authorList>
    </citation>
    <scope>NUCLEOTIDE SEQUENCE</scope>
    <source>
        <strain evidence="2">cv. Jingnong 6</strain>
    </source>
</reference>
<dbReference type="Gramene" id="KOM40954">
    <property type="protein sequence ID" value="KOM40954"/>
    <property type="gene ID" value="LR48_Vigan04g115200"/>
</dbReference>
<sequence length="119" mass="13060">MVNTLSFTIHGQTLSISCSPPLMIHFQAICRPPAKASPDHRGTYSSRLSPVTRPEPWALIPFVGSRAEAFVCFFLNFLSIVCCSSVVRDEVPQRRRSASQFDVLGVVCQSGCNRMVSVG</sequence>
<evidence type="ECO:0000313" key="2">
    <source>
        <dbReference type="Proteomes" id="UP000053144"/>
    </source>
</evidence>
<dbReference type="AlphaFoldDB" id="A0A0L9UEJ5"/>
<proteinExistence type="predicted"/>
<gene>
    <name evidence="1" type="ORF">LR48_Vigan04g115200</name>
</gene>
<name>A0A0L9UEJ5_PHAAN</name>
<evidence type="ECO:0000313" key="1">
    <source>
        <dbReference type="EMBL" id="KOM40954.1"/>
    </source>
</evidence>
<organism evidence="1 2">
    <name type="scientific">Phaseolus angularis</name>
    <name type="common">Azuki bean</name>
    <name type="synonym">Vigna angularis</name>
    <dbReference type="NCBI Taxonomy" id="3914"/>
    <lineage>
        <taxon>Eukaryota</taxon>
        <taxon>Viridiplantae</taxon>
        <taxon>Streptophyta</taxon>
        <taxon>Embryophyta</taxon>
        <taxon>Tracheophyta</taxon>
        <taxon>Spermatophyta</taxon>
        <taxon>Magnoliopsida</taxon>
        <taxon>eudicotyledons</taxon>
        <taxon>Gunneridae</taxon>
        <taxon>Pentapetalae</taxon>
        <taxon>rosids</taxon>
        <taxon>fabids</taxon>
        <taxon>Fabales</taxon>
        <taxon>Fabaceae</taxon>
        <taxon>Papilionoideae</taxon>
        <taxon>50 kb inversion clade</taxon>
        <taxon>NPAAA clade</taxon>
        <taxon>indigoferoid/millettioid clade</taxon>
        <taxon>Phaseoleae</taxon>
        <taxon>Vigna</taxon>
    </lineage>
</organism>
<dbReference type="Proteomes" id="UP000053144">
    <property type="component" value="Chromosome 4"/>
</dbReference>
<dbReference type="EMBL" id="CM003374">
    <property type="protein sequence ID" value="KOM40954.1"/>
    <property type="molecule type" value="Genomic_DNA"/>
</dbReference>
<accession>A0A0L9UEJ5</accession>